<feature type="signal peptide" evidence="5">
    <location>
        <begin position="1"/>
        <end position="36"/>
    </location>
</feature>
<keyword evidence="3" id="KW-1015">Disulfide bond</keyword>
<dbReference type="InterPro" id="IPR013766">
    <property type="entry name" value="Thioredoxin_domain"/>
</dbReference>
<feature type="chain" id="PRO_5012285585" description="Thioredoxin domain-containing protein" evidence="5">
    <location>
        <begin position="37"/>
        <end position="248"/>
    </location>
</feature>
<evidence type="ECO:0000256" key="2">
    <source>
        <dbReference type="ARBA" id="ARBA00023002"/>
    </source>
</evidence>
<dbReference type="EMBL" id="NBYO01000003">
    <property type="protein sequence ID" value="OXS99205.1"/>
    <property type="molecule type" value="Genomic_DNA"/>
</dbReference>
<feature type="domain" description="Thioredoxin" evidence="6">
    <location>
        <begin position="68"/>
        <end position="246"/>
    </location>
</feature>
<gene>
    <name evidence="7" type="ORF">B7H23_13515</name>
</gene>
<dbReference type="AlphaFoldDB" id="A0A231UV99"/>
<reference evidence="8" key="1">
    <citation type="journal article" date="2017" name="Int. J. Syst. Evol. Microbiol.">
        <title>Notoacmeibacter marinus gen. nov., sp. nov., isolated from the gut of a limpet and proposal of Notoacmeibacteraceae fam. nov. in the order Rhizobiales of the class Alphaproteobacteria.</title>
        <authorList>
            <person name="Huang Z."/>
            <person name="Guo F."/>
            <person name="Lai Q."/>
        </authorList>
    </citation>
    <scope>NUCLEOTIDE SEQUENCE [LARGE SCALE GENOMIC DNA]</scope>
    <source>
        <strain evidence="8">XMTR2A4</strain>
    </source>
</reference>
<dbReference type="PANTHER" id="PTHR13887">
    <property type="entry name" value="GLUTATHIONE S-TRANSFERASE KAPPA"/>
    <property type="match status" value="1"/>
</dbReference>
<organism evidence="7 8">
    <name type="scientific">Notoacmeibacter marinus</name>
    <dbReference type="NCBI Taxonomy" id="1876515"/>
    <lineage>
        <taxon>Bacteria</taxon>
        <taxon>Pseudomonadati</taxon>
        <taxon>Pseudomonadota</taxon>
        <taxon>Alphaproteobacteria</taxon>
        <taxon>Hyphomicrobiales</taxon>
        <taxon>Notoacmeibacteraceae</taxon>
        <taxon>Notoacmeibacter</taxon>
    </lineage>
</organism>
<dbReference type="InterPro" id="IPR041205">
    <property type="entry name" value="ScsC_N"/>
</dbReference>
<evidence type="ECO:0000256" key="3">
    <source>
        <dbReference type="ARBA" id="ARBA00023157"/>
    </source>
</evidence>
<keyword evidence="2" id="KW-0560">Oxidoreductase</keyword>
<proteinExistence type="predicted"/>
<dbReference type="InterPro" id="IPR001853">
    <property type="entry name" value="DSBA-like_thioredoxin_dom"/>
</dbReference>
<comment type="caution">
    <text evidence="7">The sequence shown here is derived from an EMBL/GenBank/DDBJ whole genome shotgun (WGS) entry which is preliminary data.</text>
</comment>
<dbReference type="SUPFAM" id="SSF52833">
    <property type="entry name" value="Thioredoxin-like"/>
    <property type="match status" value="1"/>
</dbReference>
<protein>
    <recommendedName>
        <fullName evidence="6">Thioredoxin domain-containing protein</fullName>
    </recommendedName>
</protein>
<dbReference type="Pfam" id="PF01323">
    <property type="entry name" value="DSBA"/>
    <property type="match status" value="1"/>
</dbReference>
<evidence type="ECO:0000313" key="7">
    <source>
        <dbReference type="EMBL" id="OXS99205.1"/>
    </source>
</evidence>
<dbReference type="GO" id="GO:0016491">
    <property type="term" value="F:oxidoreductase activity"/>
    <property type="evidence" value="ECO:0007669"/>
    <property type="project" value="UniProtKB-KW"/>
</dbReference>
<dbReference type="Pfam" id="PF18312">
    <property type="entry name" value="ScsC_N"/>
    <property type="match status" value="1"/>
</dbReference>
<sequence length="248" mass="27359">MPFRRERTSMLHIRNQFLPAALAAFVLTALPGAAHAQEAAEPMTRTEVETIVRDYLLNNPDILVEMSRALSEKQRAQAQTDLFGNPNDPFLGNPEGTMVVAEFFDYNCGYCRKAFSEAQKAIDSNPDLKIVLKEYPILGPDSLAAHIVAVALNRIAPEKYSEFHSKMFSTEGRATEDKAVEMAVEVGVDEAALRAAMAEDETREQLEDTEKLGLGLQVNGTPTYFDENGPFGFDQLVSRTLPKDASDG</sequence>
<dbReference type="PROSITE" id="PS51352">
    <property type="entry name" value="THIOREDOXIN_2"/>
    <property type="match status" value="1"/>
</dbReference>
<evidence type="ECO:0000256" key="4">
    <source>
        <dbReference type="ARBA" id="ARBA00023284"/>
    </source>
</evidence>
<evidence type="ECO:0000256" key="5">
    <source>
        <dbReference type="SAM" id="SignalP"/>
    </source>
</evidence>
<evidence type="ECO:0000256" key="1">
    <source>
        <dbReference type="ARBA" id="ARBA00022729"/>
    </source>
</evidence>
<dbReference type="Gene3D" id="3.40.30.10">
    <property type="entry name" value="Glutaredoxin"/>
    <property type="match status" value="1"/>
</dbReference>
<dbReference type="CDD" id="cd03023">
    <property type="entry name" value="DsbA_Com1_like"/>
    <property type="match status" value="1"/>
</dbReference>
<evidence type="ECO:0000259" key="6">
    <source>
        <dbReference type="PROSITE" id="PS51352"/>
    </source>
</evidence>
<dbReference type="PANTHER" id="PTHR13887:SF14">
    <property type="entry name" value="DISULFIDE BOND FORMATION PROTEIN D"/>
    <property type="match status" value="1"/>
</dbReference>
<keyword evidence="8" id="KW-1185">Reference proteome</keyword>
<name>A0A231UV99_9HYPH</name>
<dbReference type="InterPro" id="IPR036249">
    <property type="entry name" value="Thioredoxin-like_sf"/>
</dbReference>
<evidence type="ECO:0000313" key="8">
    <source>
        <dbReference type="Proteomes" id="UP000215405"/>
    </source>
</evidence>
<keyword evidence="1 5" id="KW-0732">Signal</keyword>
<dbReference type="Proteomes" id="UP000215405">
    <property type="component" value="Unassembled WGS sequence"/>
</dbReference>
<keyword evidence="4" id="KW-0676">Redox-active center</keyword>
<accession>A0A231UV99</accession>